<evidence type="ECO:0000313" key="11">
    <source>
        <dbReference type="Proteomes" id="UP000887574"/>
    </source>
</evidence>
<evidence type="ECO:0000256" key="9">
    <source>
        <dbReference type="ARBA" id="ARBA00051693"/>
    </source>
</evidence>
<dbReference type="SUPFAM" id="SSF56112">
    <property type="entry name" value="Protein kinase-like (PK-like)"/>
    <property type="match status" value="1"/>
</dbReference>
<dbReference type="Proteomes" id="UP000887574">
    <property type="component" value="Unplaced"/>
</dbReference>
<evidence type="ECO:0000256" key="2">
    <source>
        <dbReference type="ARBA" id="ARBA00022741"/>
    </source>
</evidence>
<comment type="catalytic activity">
    <reaction evidence="7">
        <text>L-seryl-[protein] + ATP = O-phospho-L-seryl-[protein] + ADP + H(+)</text>
        <dbReference type="Rhea" id="RHEA:17989"/>
        <dbReference type="Rhea" id="RHEA-COMP:9863"/>
        <dbReference type="Rhea" id="RHEA-COMP:11604"/>
        <dbReference type="ChEBI" id="CHEBI:15378"/>
        <dbReference type="ChEBI" id="CHEBI:29999"/>
        <dbReference type="ChEBI" id="CHEBI:30616"/>
        <dbReference type="ChEBI" id="CHEBI:83421"/>
        <dbReference type="ChEBI" id="CHEBI:456216"/>
        <dbReference type="EC" id="2.7.12.2"/>
    </reaction>
</comment>
<keyword evidence="2" id="KW-0547">Nucleotide-binding</keyword>
<evidence type="ECO:0000256" key="3">
    <source>
        <dbReference type="ARBA" id="ARBA00022777"/>
    </source>
</evidence>
<dbReference type="GO" id="GO:0004708">
    <property type="term" value="F:MAP kinase kinase activity"/>
    <property type="evidence" value="ECO:0007669"/>
    <property type="project" value="UniProtKB-EC"/>
</dbReference>
<accession>A0A915DWX1</accession>
<dbReference type="AlphaFoldDB" id="A0A915DWX1"/>
<keyword evidence="1" id="KW-0808">Transferase</keyword>
<dbReference type="EC" id="2.7.12.2" evidence="6"/>
<evidence type="ECO:0000256" key="7">
    <source>
        <dbReference type="ARBA" id="ARBA00049014"/>
    </source>
</evidence>
<sequence>MDVSKNTVLLLEKLRKDFNKKHKAKAAFRLSHFEQSPDIVELGKGRQGVVQKVIRTSDNKEFAMKIVELETLSKEDMHRIVNEIRAMIDIDRSPFIVELGGFDYNEKNVYIFMELLNGWTLVETCSYLKYQGMKTEDIENEQEAIYYDQVLQKPSRIKPKAIDETKQNIYLFNWSKLYHICILLVIDFGIAKRIFEYKEESKSDYIHIQGSEDFIKVTGDVSLNTLCNY</sequence>
<keyword evidence="3" id="KW-0418">Kinase</keyword>
<evidence type="ECO:0000256" key="4">
    <source>
        <dbReference type="ARBA" id="ARBA00022840"/>
    </source>
</evidence>
<dbReference type="InterPro" id="IPR011009">
    <property type="entry name" value="Kinase-like_dom_sf"/>
</dbReference>
<evidence type="ECO:0000256" key="8">
    <source>
        <dbReference type="ARBA" id="ARBA00049299"/>
    </source>
</evidence>
<evidence type="ECO:0000313" key="12">
    <source>
        <dbReference type="WBParaSite" id="jg23601"/>
    </source>
</evidence>
<organism evidence="11 12">
    <name type="scientific">Ditylenchus dipsaci</name>
    <dbReference type="NCBI Taxonomy" id="166011"/>
    <lineage>
        <taxon>Eukaryota</taxon>
        <taxon>Metazoa</taxon>
        <taxon>Ecdysozoa</taxon>
        <taxon>Nematoda</taxon>
        <taxon>Chromadorea</taxon>
        <taxon>Rhabditida</taxon>
        <taxon>Tylenchina</taxon>
        <taxon>Tylenchomorpha</taxon>
        <taxon>Sphaerularioidea</taxon>
        <taxon>Anguinidae</taxon>
        <taxon>Anguininae</taxon>
        <taxon>Ditylenchus</taxon>
    </lineage>
</organism>
<keyword evidence="11" id="KW-1185">Reference proteome</keyword>
<dbReference type="InterPro" id="IPR000719">
    <property type="entry name" value="Prot_kinase_dom"/>
</dbReference>
<evidence type="ECO:0000256" key="6">
    <source>
        <dbReference type="ARBA" id="ARBA00038999"/>
    </source>
</evidence>
<evidence type="ECO:0000259" key="10">
    <source>
        <dbReference type="PROSITE" id="PS50011"/>
    </source>
</evidence>
<proteinExistence type="inferred from homology"/>
<feature type="domain" description="Protein kinase" evidence="10">
    <location>
        <begin position="36"/>
        <end position="229"/>
    </location>
</feature>
<dbReference type="PANTHER" id="PTHR48013">
    <property type="entry name" value="DUAL SPECIFICITY MITOGEN-ACTIVATED PROTEIN KINASE KINASE 5-RELATED"/>
    <property type="match status" value="1"/>
</dbReference>
<dbReference type="Pfam" id="PF00069">
    <property type="entry name" value="Pkinase"/>
    <property type="match status" value="1"/>
</dbReference>
<evidence type="ECO:0000256" key="5">
    <source>
        <dbReference type="ARBA" id="ARBA00038035"/>
    </source>
</evidence>
<dbReference type="WBParaSite" id="jg23601">
    <property type="protein sequence ID" value="jg23601"/>
    <property type="gene ID" value="jg23601"/>
</dbReference>
<comment type="catalytic activity">
    <reaction evidence="9">
        <text>L-tyrosyl-[protein] + ATP = O-phospho-L-tyrosyl-[protein] + ADP + H(+)</text>
        <dbReference type="Rhea" id="RHEA:10596"/>
        <dbReference type="Rhea" id="RHEA-COMP:10136"/>
        <dbReference type="Rhea" id="RHEA-COMP:20101"/>
        <dbReference type="ChEBI" id="CHEBI:15378"/>
        <dbReference type="ChEBI" id="CHEBI:30616"/>
        <dbReference type="ChEBI" id="CHEBI:46858"/>
        <dbReference type="ChEBI" id="CHEBI:61978"/>
        <dbReference type="ChEBI" id="CHEBI:456216"/>
        <dbReference type="EC" id="2.7.12.2"/>
    </reaction>
</comment>
<evidence type="ECO:0000256" key="1">
    <source>
        <dbReference type="ARBA" id="ARBA00022679"/>
    </source>
</evidence>
<comment type="catalytic activity">
    <reaction evidence="8">
        <text>L-threonyl-[protein] + ATP = O-phospho-L-threonyl-[protein] + ADP + H(+)</text>
        <dbReference type="Rhea" id="RHEA:46608"/>
        <dbReference type="Rhea" id="RHEA-COMP:11060"/>
        <dbReference type="Rhea" id="RHEA-COMP:11605"/>
        <dbReference type="ChEBI" id="CHEBI:15378"/>
        <dbReference type="ChEBI" id="CHEBI:30013"/>
        <dbReference type="ChEBI" id="CHEBI:30616"/>
        <dbReference type="ChEBI" id="CHEBI:61977"/>
        <dbReference type="ChEBI" id="CHEBI:456216"/>
        <dbReference type="EC" id="2.7.12.2"/>
    </reaction>
</comment>
<dbReference type="PROSITE" id="PS50011">
    <property type="entry name" value="PROTEIN_KINASE_DOM"/>
    <property type="match status" value="1"/>
</dbReference>
<dbReference type="Gene3D" id="1.10.510.10">
    <property type="entry name" value="Transferase(Phosphotransferase) domain 1"/>
    <property type="match status" value="1"/>
</dbReference>
<reference evidence="12" key="1">
    <citation type="submission" date="2022-11" db="UniProtKB">
        <authorList>
            <consortium name="WormBaseParasite"/>
        </authorList>
    </citation>
    <scope>IDENTIFICATION</scope>
</reference>
<keyword evidence="4" id="KW-0067">ATP-binding</keyword>
<dbReference type="GO" id="GO:0005524">
    <property type="term" value="F:ATP binding"/>
    <property type="evidence" value="ECO:0007669"/>
    <property type="project" value="UniProtKB-KW"/>
</dbReference>
<name>A0A915DWX1_9BILA</name>
<comment type="similarity">
    <text evidence="5">Belongs to the protein kinase superfamily. STE Ser/Thr protein kinase family. MAP kinase kinase subfamily.</text>
</comment>
<dbReference type="Gene3D" id="3.30.200.20">
    <property type="entry name" value="Phosphorylase Kinase, domain 1"/>
    <property type="match status" value="1"/>
</dbReference>
<protein>
    <recommendedName>
        <fullName evidence="6">mitogen-activated protein kinase kinase</fullName>
        <ecNumber evidence="6">2.7.12.2</ecNumber>
    </recommendedName>
</protein>
<dbReference type="PANTHER" id="PTHR48013:SF9">
    <property type="entry name" value="DUAL SPECIFICITY MITOGEN-ACTIVATED PROTEIN KINASE KINASE 5"/>
    <property type="match status" value="1"/>
</dbReference>